<accession>A0ABC9QU93</accession>
<name>A0ABC9QU93_BACMY</name>
<proteinExistence type="predicted"/>
<dbReference type="Proteomes" id="UP000006976">
    <property type="component" value="Unassembled WGS sequence"/>
</dbReference>
<keyword evidence="1" id="KW-1133">Transmembrane helix</keyword>
<evidence type="ECO:0000313" key="2">
    <source>
        <dbReference type="EMBL" id="EJR28793.1"/>
    </source>
</evidence>
<comment type="caution">
    <text evidence="2">The sequence shown here is derived from an EMBL/GenBank/DDBJ whole genome shotgun (WGS) entry which is preliminary data.</text>
</comment>
<keyword evidence="1" id="KW-0472">Membrane</keyword>
<protein>
    <submittedName>
        <fullName evidence="2">Uncharacterized protein</fullName>
    </submittedName>
</protein>
<organism evidence="2 3">
    <name type="scientific">Bacillus mycoides</name>
    <dbReference type="NCBI Taxonomy" id="1405"/>
    <lineage>
        <taxon>Bacteria</taxon>
        <taxon>Bacillati</taxon>
        <taxon>Bacillota</taxon>
        <taxon>Bacilli</taxon>
        <taxon>Bacillales</taxon>
        <taxon>Bacillaceae</taxon>
        <taxon>Bacillus</taxon>
        <taxon>Bacillus cereus group</taxon>
    </lineage>
</organism>
<dbReference type="EMBL" id="AHEV01000059">
    <property type="protein sequence ID" value="EJR28793.1"/>
    <property type="molecule type" value="Genomic_DNA"/>
</dbReference>
<sequence length="30" mass="3511">MFSFWMTVPMLILLLGTLFAFGIVLNKFME</sequence>
<keyword evidence="1" id="KW-0812">Transmembrane</keyword>
<dbReference type="AlphaFoldDB" id="A0ABC9QU93"/>
<gene>
    <name evidence="2" type="ORF">III_06068</name>
</gene>
<evidence type="ECO:0000256" key="1">
    <source>
        <dbReference type="SAM" id="Phobius"/>
    </source>
</evidence>
<feature type="transmembrane region" description="Helical" evidence="1">
    <location>
        <begin position="6"/>
        <end position="25"/>
    </location>
</feature>
<reference evidence="2 3" key="1">
    <citation type="submission" date="2012-04" db="EMBL/GenBank/DDBJ databases">
        <title>The Genome Sequence of Bacillus cereus VD078.</title>
        <authorList>
            <consortium name="The Broad Institute Genome Sequencing Platform"/>
            <consortium name="The Broad Institute Genome Sequencing Center for Infectious Disease"/>
            <person name="Feldgarden M."/>
            <person name="Van der Auwera G.A."/>
            <person name="Mahillon J."/>
            <person name="Duprez V."/>
            <person name="Timmery S."/>
            <person name="Mattelet C."/>
            <person name="Dierick K."/>
            <person name="Sun M."/>
            <person name="Yu Z."/>
            <person name="Zhu L."/>
            <person name="Hu X."/>
            <person name="Shank E.B."/>
            <person name="Swiecicka I."/>
            <person name="Hansen B.M."/>
            <person name="Andrup L."/>
            <person name="Young S.K."/>
            <person name="Zeng Q."/>
            <person name="Gargeya S."/>
            <person name="Fitzgerald M."/>
            <person name="Haas B."/>
            <person name="Abouelleil A."/>
            <person name="Alvarado L."/>
            <person name="Arachchi H.M."/>
            <person name="Berlin A."/>
            <person name="Chapman S.B."/>
            <person name="Goldberg J."/>
            <person name="Griggs A."/>
            <person name="Gujja S."/>
            <person name="Hansen M."/>
            <person name="Howarth C."/>
            <person name="Imamovic A."/>
            <person name="Larimer J."/>
            <person name="McCowen C."/>
            <person name="Montmayeur A."/>
            <person name="Murphy C."/>
            <person name="Neiman D."/>
            <person name="Pearson M."/>
            <person name="Priest M."/>
            <person name="Roberts A."/>
            <person name="Saif S."/>
            <person name="Shea T."/>
            <person name="Sisk P."/>
            <person name="Sykes S."/>
            <person name="Wortman J."/>
            <person name="Nusbaum C."/>
            <person name="Birren B."/>
        </authorList>
    </citation>
    <scope>NUCLEOTIDE SEQUENCE [LARGE SCALE GENOMIC DNA]</scope>
    <source>
        <strain evidence="2 3">VD078</strain>
    </source>
</reference>
<evidence type="ECO:0000313" key="3">
    <source>
        <dbReference type="Proteomes" id="UP000006976"/>
    </source>
</evidence>